<keyword evidence="8" id="KW-1185">Reference proteome</keyword>
<dbReference type="PANTHER" id="PTHR30250:SF26">
    <property type="entry name" value="PSMA PROTEIN"/>
    <property type="match status" value="1"/>
</dbReference>
<feature type="transmembrane region" description="Helical" evidence="6">
    <location>
        <begin position="346"/>
        <end position="368"/>
    </location>
</feature>
<evidence type="ECO:0008006" key="9">
    <source>
        <dbReference type="Google" id="ProtNLM"/>
    </source>
</evidence>
<organism evidence="7 8">
    <name type="scientific">Sphingobacterium oryzagri</name>
    <dbReference type="NCBI Taxonomy" id="3025669"/>
    <lineage>
        <taxon>Bacteria</taxon>
        <taxon>Pseudomonadati</taxon>
        <taxon>Bacteroidota</taxon>
        <taxon>Sphingobacteriia</taxon>
        <taxon>Sphingobacteriales</taxon>
        <taxon>Sphingobacteriaceae</taxon>
        <taxon>Sphingobacterium</taxon>
    </lineage>
</organism>
<gene>
    <name evidence="7" type="ORF">PQ465_01110</name>
</gene>
<keyword evidence="4 6" id="KW-1133">Transmembrane helix</keyword>
<feature type="transmembrane region" description="Helical" evidence="6">
    <location>
        <begin position="12"/>
        <end position="38"/>
    </location>
</feature>
<feature type="transmembrane region" description="Helical" evidence="6">
    <location>
        <begin position="44"/>
        <end position="65"/>
    </location>
</feature>
<evidence type="ECO:0000256" key="3">
    <source>
        <dbReference type="ARBA" id="ARBA00022692"/>
    </source>
</evidence>
<feature type="transmembrane region" description="Helical" evidence="6">
    <location>
        <begin position="127"/>
        <end position="146"/>
    </location>
</feature>
<evidence type="ECO:0000313" key="8">
    <source>
        <dbReference type="Proteomes" id="UP001221558"/>
    </source>
</evidence>
<keyword evidence="2" id="KW-1003">Cell membrane</keyword>
<evidence type="ECO:0000256" key="1">
    <source>
        <dbReference type="ARBA" id="ARBA00004651"/>
    </source>
</evidence>
<sequence>MSVYKSIVKNLAANSFGMGVNFLQQIAMVPLFITYWGVDKYADWIIITALSSFFAMTDLGLNRASNNEFVIRYQKGDLDACAKLQVNALLFVMSVFALFVISSVLVAFVWGFKGVLGVKVFTETETSYAFIILLSQIFVTMYGRVYHGVFRATARTHIAIITDNIVRLGELSVLFLGIFFHLDIIALLTLYLAPSVSGALFKWIYTRRIFSTKLALDGFDKHTFNSLIRPSIAFMIFPMGQAISSQGLVFVVNSILGASILVAFTTTRTLVNFLRQLMNMLSTSVNPEICAAYGRDDKKTITHIYYRSLIITFLTTMFSVAVLIFAGKFIYYAWTKHAVVFDANFFYGMLFVMLASCLWGLSSVIPLATNTHARFTSAFLFSQLSGVLLCYLVLSINPYLSMIPLVLGFTESALFLFTLKENNKFLGIDFTKMYAELIFQTKFLFNKGLKLLTR</sequence>
<dbReference type="InterPro" id="IPR050833">
    <property type="entry name" value="Poly_Biosynth_Transport"/>
</dbReference>
<accession>A0ABY7WHA2</accession>
<evidence type="ECO:0000256" key="5">
    <source>
        <dbReference type="ARBA" id="ARBA00023136"/>
    </source>
</evidence>
<reference evidence="7 8" key="1">
    <citation type="submission" date="2023-02" db="EMBL/GenBank/DDBJ databases">
        <title>Genome sequence of Sphingobacterium sp. KACC 22765.</title>
        <authorList>
            <person name="Kim S."/>
            <person name="Heo J."/>
            <person name="Kwon S.-W."/>
        </authorList>
    </citation>
    <scope>NUCLEOTIDE SEQUENCE [LARGE SCALE GENOMIC DNA]</scope>
    <source>
        <strain evidence="7 8">KACC 22765</strain>
    </source>
</reference>
<feature type="transmembrane region" description="Helical" evidence="6">
    <location>
        <begin position="86"/>
        <end position="112"/>
    </location>
</feature>
<evidence type="ECO:0000256" key="2">
    <source>
        <dbReference type="ARBA" id="ARBA00022475"/>
    </source>
</evidence>
<protein>
    <recommendedName>
        <fullName evidence="9">Membrane protein involved in the export of O-antigen and teichoic acid</fullName>
    </recommendedName>
</protein>
<name>A0ABY7WHA2_9SPHI</name>
<proteinExistence type="predicted"/>
<feature type="transmembrane region" description="Helical" evidence="6">
    <location>
        <begin position="309"/>
        <end position="334"/>
    </location>
</feature>
<dbReference type="EMBL" id="CP117880">
    <property type="protein sequence ID" value="WDF68988.1"/>
    <property type="molecule type" value="Genomic_DNA"/>
</dbReference>
<evidence type="ECO:0000313" key="7">
    <source>
        <dbReference type="EMBL" id="WDF68988.1"/>
    </source>
</evidence>
<dbReference type="RefSeq" id="WP_274267716.1">
    <property type="nucleotide sequence ID" value="NZ_CP117880.1"/>
</dbReference>
<feature type="transmembrane region" description="Helical" evidence="6">
    <location>
        <begin position="250"/>
        <end position="271"/>
    </location>
</feature>
<evidence type="ECO:0000256" key="6">
    <source>
        <dbReference type="SAM" id="Phobius"/>
    </source>
</evidence>
<dbReference type="Proteomes" id="UP001221558">
    <property type="component" value="Chromosome"/>
</dbReference>
<comment type="subcellular location">
    <subcellularLocation>
        <location evidence="1">Cell membrane</location>
        <topology evidence="1">Multi-pass membrane protein</topology>
    </subcellularLocation>
</comment>
<dbReference type="PANTHER" id="PTHR30250">
    <property type="entry name" value="PST FAMILY PREDICTED COLANIC ACID TRANSPORTER"/>
    <property type="match status" value="1"/>
</dbReference>
<keyword evidence="5 6" id="KW-0472">Membrane</keyword>
<keyword evidence="3 6" id="KW-0812">Transmembrane</keyword>
<evidence type="ECO:0000256" key="4">
    <source>
        <dbReference type="ARBA" id="ARBA00022989"/>
    </source>
</evidence>